<dbReference type="STRING" id="57577.A0A2K3PLE5"/>
<dbReference type="PANTHER" id="PTHR36324">
    <property type="entry name" value="OS09G0460100 PROTEIN"/>
    <property type="match status" value="1"/>
</dbReference>
<gene>
    <name evidence="1" type="ORF">L195_g012817</name>
</gene>
<dbReference type="PANTHER" id="PTHR36324:SF1">
    <property type="entry name" value="OS09G0460100 PROTEIN"/>
    <property type="match status" value="1"/>
</dbReference>
<evidence type="ECO:0000313" key="1">
    <source>
        <dbReference type="EMBL" id="PNY16107.1"/>
    </source>
</evidence>
<name>A0A2K3PLE5_TRIPR</name>
<evidence type="ECO:0000313" key="2">
    <source>
        <dbReference type="Proteomes" id="UP000236291"/>
    </source>
</evidence>
<comment type="caution">
    <text evidence="1">The sequence shown here is derived from an EMBL/GenBank/DDBJ whole genome shotgun (WGS) entry which is preliminary data.</text>
</comment>
<reference evidence="1 2" key="1">
    <citation type="journal article" date="2014" name="Am. J. Bot.">
        <title>Genome assembly and annotation for red clover (Trifolium pratense; Fabaceae).</title>
        <authorList>
            <person name="Istvanek J."/>
            <person name="Jaros M."/>
            <person name="Krenek A."/>
            <person name="Repkova J."/>
        </authorList>
    </citation>
    <scope>NUCLEOTIDE SEQUENCE [LARGE SCALE GENOMIC DNA]</scope>
    <source>
        <strain evidence="2">cv. Tatra</strain>
        <tissue evidence="1">Young leaves</tissue>
    </source>
</reference>
<organism evidence="1 2">
    <name type="scientific">Trifolium pratense</name>
    <name type="common">Red clover</name>
    <dbReference type="NCBI Taxonomy" id="57577"/>
    <lineage>
        <taxon>Eukaryota</taxon>
        <taxon>Viridiplantae</taxon>
        <taxon>Streptophyta</taxon>
        <taxon>Embryophyta</taxon>
        <taxon>Tracheophyta</taxon>
        <taxon>Spermatophyta</taxon>
        <taxon>Magnoliopsida</taxon>
        <taxon>eudicotyledons</taxon>
        <taxon>Gunneridae</taxon>
        <taxon>Pentapetalae</taxon>
        <taxon>rosids</taxon>
        <taxon>fabids</taxon>
        <taxon>Fabales</taxon>
        <taxon>Fabaceae</taxon>
        <taxon>Papilionoideae</taxon>
        <taxon>50 kb inversion clade</taxon>
        <taxon>NPAAA clade</taxon>
        <taxon>Hologalegina</taxon>
        <taxon>IRL clade</taxon>
        <taxon>Trifolieae</taxon>
        <taxon>Trifolium</taxon>
    </lineage>
</organism>
<accession>A0A2K3PLE5</accession>
<dbReference type="AlphaFoldDB" id="A0A2K3PLE5"/>
<proteinExistence type="predicted"/>
<sequence>MGVFYHEEEQPNDSKRCKCLTATLKEVFFNCQTFGRTRRLSKASLEEEFPISDLDEEQEVIVSVVRSRAIEKQKNKPSQLRESFSWVYSPATRELCVTGKIEPHAKEGGNEEQGDREEFLSVKSCFSMHSSSANGEAFYSVKTNLSRCSSLNEFDLSEYWKHSIIQEFCHCEGWPFGLCRKAVLLPPLPKSPSESWLYRKIQPSTKVT</sequence>
<dbReference type="EMBL" id="ASHM01008238">
    <property type="protein sequence ID" value="PNY16107.1"/>
    <property type="molecule type" value="Genomic_DNA"/>
</dbReference>
<protein>
    <submittedName>
        <fullName evidence="1">Uncharacterized protein</fullName>
    </submittedName>
</protein>
<dbReference type="Proteomes" id="UP000236291">
    <property type="component" value="Unassembled WGS sequence"/>
</dbReference>
<reference evidence="1 2" key="2">
    <citation type="journal article" date="2017" name="Front. Plant Sci.">
        <title>Gene Classification and Mining of Molecular Markers Useful in Red Clover (Trifolium pratense) Breeding.</title>
        <authorList>
            <person name="Istvanek J."/>
            <person name="Dluhosova J."/>
            <person name="Dluhos P."/>
            <person name="Patkova L."/>
            <person name="Nedelnik J."/>
            <person name="Repkova J."/>
        </authorList>
    </citation>
    <scope>NUCLEOTIDE SEQUENCE [LARGE SCALE GENOMIC DNA]</scope>
    <source>
        <strain evidence="2">cv. Tatra</strain>
        <tissue evidence="1">Young leaves</tissue>
    </source>
</reference>